<proteinExistence type="predicted"/>
<accession>A7NIA7</accession>
<dbReference type="HOGENOM" id="CLU_2791343_0_0_0"/>
<evidence type="ECO:0000313" key="1">
    <source>
        <dbReference type="EMBL" id="ABU57207.1"/>
    </source>
</evidence>
<dbReference type="AlphaFoldDB" id="A7NIA7"/>
<reference evidence="1 2" key="1">
    <citation type="submission" date="2007-08" db="EMBL/GenBank/DDBJ databases">
        <title>Complete sequence of Roseiflexus castenholzii DSM 13941.</title>
        <authorList>
            <consortium name="US DOE Joint Genome Institute"/>
            <person name="Copeland A."/>
            <person name="Lucas S."/>
            <person name="Lapidus A."/>
            <person name="Barry K."/>
            <person name="Glavina del Rio T."/>
            <person name="Dalin E."/>
            <person name="Tice H."/>
            <person name="Pitluck S."/>
            <person name="Thompson L.S."/>
            <person name="Brettin T."/>
            <person name="Bruce D."/>
            <person name="Detter J.C."/>
            <person name="Han C."/>
            <person name="Tapia R."/>
            <person name="Schmutz J."/>
            <person name="Larimer F."/>
            <person name="Land M."/>
            <person name="Hauser L."/>
            <person name="Kyrpides N."/>
            <person name="Mikhailova N."/>
            <person name="Bryant D.A."/>
            <person name="Hanada S."/>
            <person name="Tsukatani Y."/>
            <person name="Richardson P."/>
        </authorList>
    </citation>
    <scope>NUCLEOTIDE SEQUENCE [LARGE SCALE GENOMIC DNA]</scope>
    <source>
        <strain evidence="2">DSM 13941 / HLO8</strain>
    </source>
</reference>
<sequence length="68" mass="7938">MRERCRRERQRLFRQTITPPLPQKRECIADAHQSAHVSPETGLYGGAICCRIMEMRHPVKNDDIFLAC</sequence>
<keyword evidence="2" id="KW-1185">Reference proteome</keyword>
<dbReference type="KEGG" id="rca:Rcas_1108"/>
<gene>
    <name evidence="1" type="ordered locus">Rcas_1108</name>
</gene>
<dbReference type="EMBL" id="CP000804">
    <property type="protein sequence ID" value="ABU57207.1"/>
    <property type="molecule type" value="Genomic_DNA"/>
</dbReference>
<name>A7NIA7_ROSCS</name>
<organism evidence="1 2">
    <name type="scientific">Roseiflexus castenholzii (strain DSM 13941 / HLO8)</name>
    <dbReference type="NCBI Taxonomy" id="383372"/>
    <lineage>
        <taxon>Bacteria</taxon>
        <taxon>Bacillati</taxon>
        <taxon>Chloroflexota</taxon>
        <taxon>Chloroflexia</taxon>
        <taxon>Chloroflexales</taxon>
        <taxon>Roseiflexineae</taxon>
        <taxon>Roseiflexaceae</taxon>
        <taxon>Roseiflexus</taxon>
    </lineage>
</organism>
<evidence type="ECO:0000313" key="2">
    <source>
        <dbReference type="Proteomes" id="UP000000263"/>
    </source>
</evidence>
<protein>
    <submittedName>
        <fullName evidence="1">Uncharacterized protein</fullName>
    </submittedName>
</protein>
<dbReference type="Proteomes" id="UP000000263">
    <property type="component" value="Chromosome"/>
</dbReference>